<dbReference type="InterPro" id="IPR051821">
    <property type="entry name" value="Asp/Asn_beta-hydroxylase"/>
</dbReference>
<evidence type="ECO:0000313" key="7">
    <source>
        <dbReference type="Proteomes" id="UP000286976"/>
    </source>
</evidence>
<keyword evidence="2" id="KW-0223">Dioxygenase</keyword>
<feature type="transmembrane region" description="Helical" evidence="4">
    <location>
        <begin position="301"/>
        <end position="323"/>
    </location>
</feature>
<dbReference type="Pfam" id="PF05118">
    <property type="entry name" value="Asp_Arg_Hydrox"/>
    <property type="match status" value="1"/>
</dbReference>
<accession>A0A432WYR8</accession>
<keyword evidence="4" id="KW-1133">Transmembrane helix</keyword>
<proteinExistence type="inferred from homology"/>
<keyword evidence="3" id="KW-0560">Oxidoreductase</keyword>
<evidence type="ECO:0000256" key="1">
    <source>
        <dbReference type="ARBA" id="ARBA00007730"/>
    </source>
</evidence>
<dbReference type="InterPro" id="IPR007803">
    <property type="entry name" value="Asp/Arg/Pro-Hydrxlase"/>
</dbReference>
<feature type="transmembrane region" description="Helical" evidence="4">
    <location>
        <begin position="6"/>
        <end position="28"/>
    </location>
</feature>
<feature type="domain" description="Aspartyl/asparaginy/proline hydroxylase" evidence="5">
    <location>
        <begin position="80"/>
        <end position="239"/>
    </location>
</feature>
<dbReference type="PANTHER" id="PTHR46332:SF5">
    <property type="entry name" value="ASPARTATE BETA-HYDROXYLASE DOMAIN CONTAINING 2"/>
    <property type="match status" value="1"/>
</dbReference>
<dbReference type="Gene3D" id="2.60.120.330">
    <property type="entry name" value="B-lactam Antibiotic, Isopenicillin N Synthase, Chain"/>
    <property type="match status" value="1"/>
</dbReference>
<dbReference type="SUPFAM" id="SSF51197">
    <property type="entry name" value="Clavaminate synthase-like"/>
    <property type="match status" value="1"/>
</dbReference>
<name>A0A432WYR8_9GAMM</name>
<sequence length="327" mass="38100">MPELNLPTIIISLIVLYSLASISYVFAFRGQYRHPNFKHYMRKCWPIFAPLNCILYMSTKKRARKAILDLEDFPELQVVQQNWETIRDEALALKSEQAFESTKEKGSLGYYDVGFRTFFKYGWSKFYLKWYGYTHHSARRHCPKTVALISQIPQVKGAMFTLLPPGSKLTPHSDPFACSFRYHLGLETPNDDNCWINVDEQTYAWRDGEALLFDETYVHHVANNTDKHRLILMLDVARPMGPLGRMFNFVYCQLMRFTLVPNDSTDKRGMANAVFAKVTPFLNRSKQLKQTNIRLYKVLKLIFNSLLIAILLAVIALIIFIPYRLLF</sequence>
<comment type="similarity">
    <text evidence="1">Belongs to the aspartyl/asparaginyl beta-hydroxylase family.</text>
</comment>
<dbReference type="OrthoDB" id="21665at2"/>
<dbReference type="Proteomes" id="UP000286976">
    <property type="component" value="Unassembled WGS sequence"/>
</dbReference>
<keyword evidence="7" id="KW-1185">Reference proteome</keyword>
<evidence type="ECO:0000259" key="5">
    <source>
        <dbReference type="Pfam" id="PF05118"/>
    </source>
</evidence>
<evidence type="ECO:0000256" key="4">
    <source>
        <dbReference type="SAM" id="Phobius"/>
    </source>
</evidence>
<evidence type="ECO:0000256" key="3">
    <source>
        <dbReference type="ARBA" id="ARBA00023002"/>
    </source>
</evidence>
<reference evidence="6 7" key="1">
    <citation type="journal article" date="2011" name="Front. Microbiol.">
        <title>Genomic signatures of strain selection and enhancement in Bacillus atrophaeus var. globigii, a historical biowarfare simulant.</title>
        <authorList>
            <person name="Gibbons H.S."/>
            <person name="Broomall S.M."/>
            <person name="McNew L.A."/>
            <person name="Daligault H."/>
            <person name="Chapman C."/>
            <person name="Bruce D."/>
            <person name="Karavis M."/>
            <person name="Krepps M."/>
            <person name="McGregor P.A."/>
            <person name="Hong C."/>
            <person name="Park K.H."/>
            <person name="Akmal A."/>
            <person name="Feldman A."/>
            <person name="Lin J.S."/>
            <person name="Chang W.E."/>
            <person name="Higgs B.W."/>
            <person name="Demirev P."/>
            <person name="Lindquist J."/>
            <person name="Liem A."/>
            <person name="Fochler E."/>
            <person name="Read T.D."/>
            <person name="Tapia R."/>
            <person name="Johnson S."/>
            <person name="Bishop-Lilly K.A."/>
            <person name="Detter C."/>
            <person name="Han C."/>
            <person name="Sozhamannan S."/>
            <person name="Rosenzweig C.N."/>
            <person name="Skowronski E.W."/>
        </authorList>
    </citation>
    <scope>NUCLEOTIDE SEQUENCE [LARGE SCALE GENOMIC DNA]</scope>
    <source>
        <strain evidence="6 7">AIT1</strain>
    </source>
</reference>
<dbReference type="GO" id="GO:0051213">
    <property type="term" value="F:dioxygenase activity"/>
    <property type="evidence" value="ECO:0007669"/>
    <property type="project" value="UniProtKB-KW"/>
</dbReference>
<dbReference type="EMBL" id="PIPQ01000008">
    <property type="protein sequence ID" value="RUO38923.1"/>
    <property type="molecule type" value="Genomic_DNA"/>
</dbReference>
<dbReference type="InterPro" id="IPR027443">
    <property type="entry name" value="IPNS-like_sf"/>
</dbReference>
<gene>
    <name evidence="6" type="ORF">CWE15_10500</name>
</gene>
<keyword evidence="4" id="KW-0472">Membrane</keyword>
<evidence type="ECO:0000313" key="6">
    <source>
        <dbReference type="EMBL" id="RUO38923.1"/>
    </source>
</evidence>
<comment type="caution">
    <text evidence="6">The sequence shown here is derived from an EMBL/GenBank/DDBJ whole genome shotgun (WGS) entry which is preliminary data.</text>
</comment>
<protein>
    <submittedName>
        <fullName evidence="6">Aspartyl/asparaginyl beta-hydroxylase domain-containing protein</fullName>
    </submittedName>
</protein>
<dbReference type="AlphaFoldDB" id="A0A432WYR8"/>
<evidence type="ECO:0000256" key="2">
    <source>
        <dbReference type="ARBA" id="ARBA00022964"/>
    </source>
</evidence>
<keyword evidence="4" id="KW-0812">Transmembrane</keyword>
<dbReference type="PANTHER" id="PTHR46332">
    <property type="entry name" value="ASPARTATE BETA-HYDROXYLASE DOMAIN-CONTAINING PROTEIN 2"/>
    <property type="match status" value="1"/>
</dbReference>
<organism evidence="6 7">
    <name type="scientific">Aliidiomarina taiwanensis</name>
    <dbReference type="NCBI Taxonomy" id="946228"/>
    <lineage>
        <taxon>Bacteria</taxon>
        <taxon>Pseudomonadati</taxon>
        <taxon>Pseudomonadota</taxon>
        <taxon>Gammaproteobacteria</taxon>
        <taxon>Alteromonadales</taxon>
        <taxon>Idiomarinaceae</taxon>
        <taxon>Aliidiomarina</taxon>
    </lineage>
</organism>